<evidence type="ECO:0000256" key="1">
    <source>
        <dbReference type="SAM" id="MobiDB-lite"/>
    </source>
</evidence>
<dbReference type="AlphaFoldDB" id="A0AAV7Q961"/>
<proteinExistence type="predicted"/>
<comment type="caution">
    <text evidence="2">The sequence shown here is derived from an EMBL/GenBank/DDBJ whole genome shotgun (WGS) entry which is preliminary data.</text>
</comment>
<accession>A0AAV7Q961</accession>
<evidence type="ECO:0000313" key="2">
    <source>
        <dbReference type="EMBL" id="KAJ1136132.1"/>
    </source>
</evidence>
<keyword evidence="3" id="KW-1185">Reference proteome</keyword>
<name>A0AAV7Q961_PLEWA</name>
<reference evidence="2" key="1">
    <citation type="journal article" date="2022" name="bioRxiv">
        <title>Sequencing and chromosome-scale assembly of the giantPleurodeles waltlgenome.</title>
        <authorList>
            <person name="Brown T."/>
            <person name="Elewa A."/>
            <person name="Iarovenko S."/>
            <person name="Subramanian E."/>
            <person name="Araus A.J."/>
            <person name="Petzold A."/>
            <person name="Susuki M."/>
            <person name="Suzuki K.-i.T."/>
            <person name="Hayashi T."/>
            <person name="Toyoda A."/>
            <person name="Oliveira C."/>
            <person name="Osipova E."/>
            <person name="Leigh N.D."/>
            <person name="Simon A."/>
            <person name="Yun M.H."/>
        </authorList>
    </citation>
    <scope>NUCLEOTIDE SEQUENCE</scope>
    <source>
        <strain evidence="2">20211129_DDA</strain>
        <tissue evidence="2">Liver</tissue>
    </source>
</reference>
<evidence type="ECO:0000313" key="3">
    <source>
        <dbReference type="Proteomes" id="UP001066276"/>
    </source>
</evidence>
<sequence>MPNRRAHVSPADTDRAGTTRQDSGNADAGSDGAEVSDDDYVSAMKALEGNYSKKDSGNADAGSDGAEVSDDDYVSAMKALEGNYSKK</sequence>
<gene>
    <name evidence="2" type="ORF">NDU88_002550</name>
</gene>
<feature type="region of interest" description="Disordered" evidence="1">
    <location>
        <begin position="1"/>
        <end position="70"/>
    </location>
</feature>
<protein>
    <submittedName>
        <fullName evidence="2">Uncharacterized protein</fullName>
    </submittedName>
</protein>
<dbReference type="EMBL" id="JANPWB010000010">
    <property type="protein sequence ID" value="KAJ1136132.1"/>
    <property type="molecule type" value="Genomic_DNA"/>
</dbReference>
<dbReference type="Proteomes" id="UP001066276">
    <property type="component" value="Chromosome 6"/>
</dbReference>
<organism evidence="2 3">
    <name type="scientific">Pleurodeles waltl</name>
    <name type="common">Iberian ribbed newt</name>
    <dbReference type="NCBI Taxonomy" id="8319"/>
    <lineage>
        <taxon>Eukaryota</taxon>
        <taxon>Metazoa</taxon>
        <taxon>Chordata</taxon>
        <taxon>Craniata</taxon>
        <taxon>Vertebrata</taxon>
        <taxon>Euteleostomi</taxon>
        <taxon>Amphibia</taxon>
        <taxon>Batrachia</taxon>
        <taxon>Caudata</taxon>
        <taxon>Salamandroidea</taxon>
        <taxon>Salamandridae</taxon>
        <taxon>Pleurodelinae</taxon>
        <taxon>Pleurodeles</taxon>
    </lineage>
</organism>